<dbReference type="EMBL" id="JACHNB010000001">
    <property type="protein sequence ID" value="MBB4736677.1"/>
    <property type="molecule type" value="Genomic_DNA"/>
</dbReference>
<accession>A0A7W7GR07</accession>
<evidence type="ECO:0000313" key="2">
    <source>
        <dbReference type="EMBL" id="MBB4736677.1"/>
    </source>
</evidence>
<dbReference type="Pfam" id="PF07963">
    <property type="entry name" value="N_methyl"/>
    <property type="match status" value="1"/>
</dbReference>
<keyword evidence="1" id="KW-0812">Transmembrane</keyword>
<comment type="caution">
    <text evidence="2">The sequence shown here is derived from an EMBL/GenBank/DDBJ whole genome shotgun (WGS) entry which is preliminary data.</text>
</comment>
<protein>
    <submittedName>
        <fullName evidence="2">Prepilin-type N-terminal cleavage/methylation domain-containing protein</fullName>
    </submittedName>
</protein>
<proteinExistence type="predicted"/>
<sequence>MRKRDDHGFSLMEVLVTTGILSVVTLVAVTAIIQIYSGTKQIEQNSITGDQLDTSFGRLDRELRYATYVSAVGSPAGVTTRFYLEFAIPPREKKPTDLTDPQPRCRQLMFDTAKKILTIKNWELPSTTPGTPATLATDVSLDNNAKPFEVYKPGDTPWIAASAGTTGVGAQFNATYLMVRVHFKATAGEVTQRFDNVFTTQNIGEETDLDGKDDNPELIDPTLQQCSTVGRP</sequence>
<organism evidence="2 3">
    <name type="scientific">Actinoplanes octamycinicus</name>
    <dbReference type="NCBI Taxonomy" id="135948"/>
    <lineage>
        <taxon>Bacteria</taxon>
        <taxon>Bacillati</taxon>
        <taxon>Actinomycetota</taxon>
        <taxon>Actinomycetes</taxon>
        <taxon>Micromonosporales</taxon>
        <taxon>Micromonosporaceae</taxon>
        <taxon>Actinoplanes</taxon>
    </lineage>
</organism>
<feature type="transmembrane region" description="Helical" evidence="1">
    <location>
        <begin position="12"/>
        <end position="36"/>
    </location>
</feature>
<dbReference type="NCBIfam" id="TIGR02532">
    <property type="entry name" value="IV_pilin_GFxxxE"/>
    <property type="match status" value="1"/>
</dbReference>
<evidence type="ECO:0000313" key="3">
    <source>
        <dbReference type="Proteomes" id="UP000546162"/>
    </source>
</evidence>
<name>A0A7W7GR07_9ACTN</name>
<dbReference type="AlphaFoldDB" id="A0A7W7GR07"/>
<evidence type="ECO:0000256" key="1">
    <source>
        <dbReference type="SAM" id="Phobius"/>
    </source>
</evidence>
<dbReference type="RefSeq" id="WP_185037198.1">
    <property type="nucleotide sequence ID" value="NZ_BOMR01000101.1"/>
</dbReference>
<keyword evidence="1" id="KW-1133">Transmembrane helix</keyword>
<keyword evidence="3" id="KW-1185">Reference proteome</keyword>
<keyword evidence="1" id="KW-0472">Membrane</keyword>
<gene>
    <name evidence="2" type="ORF">BJY16_000136</name>
</gene>
<dbReference type="InterPro" id="IPR012902">
    <property type="entry name" value="N_methyl_site"/>
</dbReference>
<reference evidence="2 3" key="1">
    <citation type="submission" date="2020-08" db="EMBL/GenBank/DDBJ databases">
        <title>Sequencing the genomes of 1000 actinobacteria strains.</title>
        <authorList>
            <person name="Klenk H.-P."/>
        </authorList>
    </citation>
    <scope>NUCLEOTIDE SEQUENCE [LARGE SCALE GENOMIC DNA]</scope>
    <source>
        <strain evidence="2 3">DSM 45809</strain>
    </source>
</reference>
<dbReference type="Proteomes" id="UP000546162">
    <property type="component" value="Unassembled WGS sequence"/>
</dbReference>